<dbReference type="InterPro" id="IPR027785">
    <property type="entry name" value="UvrD-like_helicase_C"/>
</dbReference>
<evidence type="ECO:0000259" key="7">
    <source>
        <dbReference type="PROSITE" id="PS51198"/>
    </source>
</evidence>
<dbReference type="Pfam" id="PF13538">
    <property type="entry name" value="UvrD_C_2"/>
    <property type="match status" value="1"/>
</dbReference>
<dbReference type="PANTHER" id="PTHR11070:SF45">
    <property type="entry name" value="DNA 3'-5' HELICASE"/>
    <property type="match status" value="1"/>
</dbReference>
<proteinExistence type="predicted"/>
<reference evidence="8 9" key="1">
    <citation type="journal article" date="2019" name="Int. J. Syst. Evol. Microbiol.">
        <title>The Global Catalogue of Microorganisms (GCM) 10K type strain sequencing project: providing services to taxonomists for standard genome sequencing and annotation.</title>
        <authorList>
            <consortium name="The Broad Institute Genomics Platform"/>
            <consortium name="The Broad Institute Genome Sequencing Center for Infectious Disease"/>
            <person name="Wu L."/>
            <person name="Ma J."/>
        </authorList>
    </citation>
    <scope>NUCLEOTIDE SEQUENCE [LARGE SCALE GENOMIC DNA]</scope>
    <source>
        <strain evidence="8 9">JCM 13249</strain>
    </source>
</reference>
<keyword evidence="2 5" id="KW-0378">Hydrolase</keyword>
<accession>A0ABN2K775</accession>
<keyword evidence="9" id="KW-1185">Reference proteome</keyword>
<evidence type="ECO:0000256" key="5">
    <source>
        <dbReference type="PROSITE-ProRule" id="PRU00560"/>
    </source>
</evidence>
<evidence type="ECO:0000313" key="9">
    <source>
        <dbReference type="Proteomes" id="UP001500655"/>
    </source>
</evidence>
<organism evidence="8 9">
    <name type="scientific">Luedemannella helvata</name>
    <dbReference type="NCBI Taxonomy" id="349315"/>
    <lineage>
        <taxon>Bacteria</taxon>
        <taxon>Bacillati</taxon>
        <taxon>Actinomycetota</taxon>
        <taxon>Actinomycetes</taxon>
        <taxon>Micromonosporales</taxon>
        <taxon>Micromonosporaceae</taxon>
        <taxon>Luedemannella</taxon>
    </lineage>
</organism>
<feature type="domain" description="UvrD-like helicase ATP-binding" evidence="7">
    <location>
        <begin position="196"/>
        <end position="575"/>
    </location>
</feature>
<dbReference type="EMBL" id="BAAALS010000007">
    <property type="protein sequence ID" value="GAA1748630.1"/>
    <property type="molecule type" value="Genomic_DNA"/>
</dbReference>
<dbReference type="InterPro" id="IPR000212">
    <property type="entry name" value="DNA_helicase_UvrD/REP"/>
</dbReference>
<gene>
    <name evidence="8" type="ORF">GCM10009681_19840</name>
</gene>
<dbReference type="Gene3D" id="3.40.50.300">
    <property type="entry name" value="P-loop containing nucleotide triphosphate hydrolases"/>
    <property type="match status" value="3"/>
</dbReference>
<keyword evidence="1 5" id="KW-0547">Nucleotide-binding</keyword>
<comment type="caution">
    <text evidence="8">The sequence shown here is derived from an EMBL/GenBank/DDBJ whole genome shotgun (WGS) entry which is preliminary data.</text>
</comment>
<evidence type="ECO:0000256" key="3">
    <source>
        <dbReference type="ARBA" id="ARBA00022806"/>
    </source>
</evidence>
<evidence type="ECO:0000313" key="8">
    <source>
        <dbReference type="EMBL" id="GAA1748630.1"/>
    </source>
</evidence>
<dbReference type="PANTHER" id="PTHR11070">
    <property type="entry name" value="UVRD / RECB / PCRA DNA HELICASE FAMILY MEMBER"/>
    <property type="match status" value="1"/>
</dbReference>
<keyword evidence="4 5" id="KW-0067">ATP-binding</keyword>
<feature type="binding site" evidence="5">
    <location>
        <begin position="217"/>
        <end position="224"/>
    </location>
    <ligand>
        <name>ATP</name>
        <dbReference type="ChEBI" id="CHEBI:30616"/>
    </ligand>
</feature>
<evidence type="ECO:0000256" key="1">
    <source>
        <dbReference type="ARBA" id="ARBA00022741"/>
    </source>
</evidence>
<evidence type="ECO:0000256" key="6">
    <source>
        <dbReference type="SAM" id="MobiDB-lite"/>
    </source>
</evidence>
<evidence type="ECO:0000256" key="4">
    <source>
        <dbReference type="ARBA" id="ARBA00022840"/>
    </source>
</evidence>
<dbReference type="InterPro" id="IPR014016">
    <property type="entry name" value="UvrD-like_ATP-bd"/>
</dbReference>
<name>A0ABN2K775_9ACTN</name>
<dbReference type="PROSITE" id="PS51198">
    <property type="entry name" value="UVRD_HELICASE_ATP_BIND"/>
    <property type="match status" value="1"/>
</dbReference>
<keyword evidence="3 5" id="KW-0347">Helicase</keyword>
<sequence>MAVQPIEPTPTGDGESTRQAEIAREQRHVDKVYARLETVRAEAERARTEGYALARARTPGSLVERDAMVYHAAQRLRALDAEYEGLVFGRLDLVDGEVRHVGRLGVRDDEHEPLVIDWRAPGAAPFYQATAEQPLGVARRRVIRSNGPTVLDVEDDLLDVAGAEAAGVSVTAVGDGALIASLARAKGTRMRDIVATIQREQDEAIRAPAGGVTIIEGGPGTGKTAVALHRAAHLLYRDRRRFEGGGVLLVGPSSVFMSYVERVLPSLGEETVELRALGAVLDGVRSERLDPPAVAAIKGALRMRAVLRRAVREAPADAPRELRVVFGGQVLRVRERELGAARRQVNGRVQRANAARQEVRRVLLDAAWAARPEGVSWDRGRFNEDVADSDAFADFARRWWPVRTPVDVLAALADPKRLARVGGRDLTPGEVSPLARSWANVRKDPSVADIALLDELRTMLGEPPAPPRKRDPYLLIDGVRELTSAADREFAQRERAARPDNYDGYAHVLLDEAQDVSPMQWRMLGRRGQYASWTIVGDAAQSAWPDLNEARVARDEALRGKRVRRFHLGTNYRNPAEIFEFAAPVVRRAVPDADLPVAVRRTGAVPEHRAVTDLPTAARAAVDELLAAVDGTVGVISTAARRREVEGWLRPDPRLQVVDGMQAKGMEYDAVLVVAPEELAAESAAGVRVLYVALTRATHRLTTIGADDSWLNG</sequence>
<dbReference type="Proteomes" id="UP001500655">
    <property type="component" value="Unassembled WGS sequence"/>
</dbReference>
<dbReference type="SUPFAM" id="SSF52540">
    <property type="entry name" value="P-loop containing nucleoside triphosphate hydrolases"/>
    <property type="match status" value="1"/>
</dbReference>
<feature type="region of interest" description="Disordered" evidence="6">
    <location>
        <begin position="1"/>
        <end position="21"/>
    </location>
</feature>
<dbReference type="InterPro" id="IPR027417">
    <property type="entry name" value="P-loop_NTPase"/>
</dbReference>
<evidence type="ECO:0000256" key="2">
    <source>
        <dbReference type="ARBA" id="ARBA00022801"/>
    </source>
</evidence>
<protein>
    <submittedName>
        <fullName evidence="8">AAA family ATPase</fullName>
    </submittedName>
</protein>